<reference evidence="2 3" key="1">
    <citation type="submission" date="2016-12" db="EMBL/GenBank/DDBJ databases">
        <title>The draft genome sequence of Actinophytocola xinjiangensis.</title>
        <authorList>
            <person name="Wang W."/>
            <person name="Yuan L."/>
        </authorList>
    </citation>
    <scope>NUCLEOTIDE SEQUENCE [LARGE SCALE GENOMIC DNA]</scope>
    <source>
        <strain evidence="2 3">CGMCC 4.4663</strain>
    </source>
</reference>
<dbReference type="InterPro" id="IPR041581">
    <property type="entry name" value="Glyoxalase_6"/>
</dbReference>
<dbReference type="InterPro" id="IPR029068">
    <property type="entry name" value="Glyas_Bleomycin-R_OHBP_Dase"/>
</dbReference>
<keyword evidence="3" id="KW-1185">Reference proteome</keyword>
<dbReference type="PANTHER" id="PTHR35908:SF1">
    <property type="entry name" value="CONSERVED PROTEIN"/>
    <property type="match status" value="1"/>
</dbReference>
<proteinExistence type="predicted"/>
<gene>
    <name evidence="2" type="ORF">BLA60_39640</name>
</gene>
<dbReference type="EMBL" id="MSIF01000039">
    <property type="protein sequence ID" value="OLF04743.1"/>
    <property type="molecule type" value="Genomic_DNA"/>
</dbReference>
<dbReference type="CDD" id="cd06587">
    <property type="entry name" value="VOC"/>
    <property type="match status" value="1"/>
</dbReference>
<dbReference type="PANTHER" id="PTHR35908">
    <property type="entry name" value="HYPOTHETICAL FUSION PROTEIN"/>
    <property type="match status" value="1"/>
</dbReference>
<evidence type="ECO:0000313" key="2">
    <source>
        <dbReference type="EMBL" id="OLF04743.1"/>
    </source>
</evidence>
<name>A0A7Z1ATE7_9PSEU</name>
<protein>
    <submittedName>
        <fullName evidence="2">Glyoxalase</fullName>
    </submittedName>
</protein>
<comment type="caution">
    <text evidence="2">The sequence shown here is derived from an EMBL/GenBank/DDBJ whole genome shotgun (WGS) entry which is preliminary data.</text>
</comment>
<dbReference type="Pfam" id="PF18029">
    <property type="entry name" value="Glyoxalase_6"/>
    <property type="match status" value="1"/>
</dbReference>
<evidence type="ECO:0000313" key="3">
    <source>
        <dbReference type="Proteomes" id="UP000185696"/>
    </source>
</evidence>
<dbReference type="OrthoDB" id="5524593at2"/>
<dbReference type="AlphaFoldDB" id="A0A7Z1ATE7"/>
<dbReference type="SUPFAM" id="SSF54593">
    <property type="entry name" value="Glyoxalase/Bleomycin resistance protein/Dihydroxybiphenyl dioxygenase"/>
    <property type="match status" value="1"/>
</dbReference>
<evidence type="ECO:0000259" key="1">
    <source>
        <dbReference type="Pfam" id="PF18029"/>
    </source>
</evidence>
<dbReference type="Gene3D" id="3.10.180.10">
    <property type="entry name" value="2,3-Dihydroxybiphenyl 1,2-Dioxygenase, domain 1"/>
    <property type="match status" value="1"/>
</dbReference>
<sequence length="127" mass="13928">MTSRIMNISVDCADPYRLAQFWSQVLDLPVGAEDTPESDEVGIGVAEGQELLFLRVPEAKTVKNRLHLCLSPLSTRDAEVERLLALGATVVDDRRQPDGKGWVVMGDLENNEFCVLRSAAERAATGD</sequence>
<accession>A0A7Z1ATE7</accession>
<feature type="domain" description="Glyoxalase-like" evidence="1">
    <location>
        <begin position="8"/>
        <end position="116"/>
    </location>
</feature>
<dbReference type="Proteomes" id="UP000185696">
    <property type="component" value="Unassembled WGS sequence"/>
</dbReference>
<organism evidence="2 3">
    <name type="scientific">Actinophytocola xinjiangensis</name>
    <dbReference type="NCBI Taxonomy" id="485602"/>
    <lineage>
        <taxon>Bacteria</taxon>
        <taxon>Bacillati</taxon>
        <taxon>Actinomycetota</taxon>
        <taxon>Actinomycetes</taxon>
        <taxon>Pseudonocardiales</taxon>
        <taxon>Pseudonocardiaceae</taxon>
    </lineage>
</organism>